<dbReference type="InterPro" id="IPR013785">
    <property type="entry name" value="Aldolase_TIM"/>
</dbReference>
<protein>
    <recommendedName>
        <fullName evidence="6">NAD(P)H-dependent flavin oxidoreductase YrpB (Nitropropane dioxygenase family)</fullName>
    </recommendedName>
</protein>
<dbReference type="Pfam" id="PF03060">
    <property type="entry name" value="NMO"/>
    <property type="match status" value="1"/>
</dbReference>
<dbReference type="PANTHER" id="PTHR32332">
    <property type="entry name" value="2-NITROPROPANE DIOXYGENASE"/>
    <property type="match status" value="1"/>
</dbReference>
<keyword evidence="1" id="KW-0285">Flavoprotein</keyword>
<evidence type="ECO:0008006" key="6">
    <source>
        <dbReference type="Google" id="ProtNLM"/>
    </source>
</evidence>
<comment type="caution">
    <text evidence="4">The sequence shown here is derived from an EMBL/GenBank/DDBJ whole genome shotgun (WGS) entry which is preliminary data.</text>
</comment>
<evidence type="ECO:0000256" key="3">
    <source>
        <dbReference type="ARBA" id="ARBA00023002"/>
    </source>
</evidence>
<dbReference type="SUPFAM" id="SSF51412">
    <property type="entry name" value="Inosine monophosphate dehydrogenase (IMPDH)"/>
    <property type="match status" value="1"/>
</dbReference>
<dbReference type="PANTHER" id="PTHR32332:SF38">
    <property type="entry name" value="MONOOXYGENASE RV1533-RELATED"/>
    <property type="match status" value="1"/>
</dbReference>
<keyword evidence="2" id="KW-0288">FMN</keyword>
<proteinExistence type="predicted"/>
<sequence length="367" mass="38534">MRTPICVRLGIEYPIFAFSHCRDVVAAVSRAGGFGVLGVSRHSPEELAVDLEWIAEQSGGRPFGVDLIFPTTFAGNDLDALGASVPDEHRAFVRGLMERFDVPAPADQDSARLYSAHKLTPDNARALAEVALDADIAMLVSALGLPPEDLADRARARGIVLGALVGTPRQAQRQLDGGMDVLIAQGNEAGGHVGDISTMVLVPQVVDLAGDRPVLAAGGIADGRQVAAALALGAQGAWLGSAWLTTQESDLQPGLVARLLDASSSDTVVSKSYSGKPVRLLRTPWVKAWEEDGAPRPLPAPQQGLLVRDAMTSAVEHGIPEVLGTPLGQVVGQLRRQETCAMVVGRLVEEFIASAGSVSELLDADDN</sequence>
<keyword evidence="3" id="KW-0560">Oxidoreductase</keyword>
<dbReference type="Gene3D" id="3.20.20.70">
    <property type="entry name" value="Aldolase class I"/>
    <property type="match status" value="1"/>
</dbReference>
<keyword evidence="5" id="KW-1185">Reference proteome</keyword>
<organism evidence="4 5">
    <name type="scientific">Actinophytocola xinjiangensis</name>
    <dbReference type="NCBI Taxonomy" id="485602"/>
    <lineage>
        <taxon>Bacteria</taxon>
        <taxon>Bacillati</taxon>
        <taxon>Actinomycetota</taxon>
        <taxon>Actinomycetes</taxon>
        <taxon>Pseudonocardiales</taxon>
        <taxon>Pseudonocardiaceae</taxon>
    </lineage>
</organism>
<dbReference type="AlphaFoldDB" id="A0A7Z0WEU2"/>
<accession>A0A7Z0WEU2</accession>
<reference evidence="4 5" key="1">
    <citation type="submission" date="2016-12" db="EMBL/GenBank/DDBJ databases">
        <title>The draft genome sequence of Actinophytocola xinjiangensis.</title>
        <authorList>
            <person name="Wang W."/>
            <person name="Yuan L."/>
        </authorList>
    </citation>
    <scope>NUCLEOTIDE SEQUENCE [LARGE SCALE GENOMIC DNA]</scope>
    <source>
        <strain evidence="4 5">CGMCC 4.4663</strain>
    </source>
</reference>
<dbReference type="InterPro" id="IPR004136">
    <property type="entry name" value="NMO"/>
</dbReference>
<evidence type="ECO:0000256" key="2">
    <source>
        <dbReference type="ARBA" id="ARBA00022643"/>
    </source>
</evidence>
<dbReference type="EMBL" id="MSIF01000026">
    <property type="protein sequence ID" value="OLF05689.1"/>
    <property type="molecule type" value="Genomic_DNA"/>
</dbReference>
<name>A0A7Z0WEU2_9PSEU</name>
<dbReference type="OrthoDB" id="7165168at2"/>
<evidence type="ECO:0000313" key="5">
    <source>
        <dbReference type="Proteomes" id="UP000185696"/>
    </source>
</evidence>
<dbReference type="Proteomes" id="UP000185696">
    <property type="component" value="Unassembled WGS sequence"/>
</dbReference>
<dbReference type="GO" id="GO:0018580">
    <property type="term" value="F:nitronate monooxygenase activity"/>
    <property type="evidence" value="ECO:0007669"/>
    <property type="project" value="InterPro"/>
</dbReference>
<evidence type="ECO:0000313" key="4">
    <source>
        <dbReference type="EMBL" id="OLF05689.1"/>
    </source>
</evidence>
<gene>
    <name evidence="4" type="ORF">BLA60_34815</name>
</gene>
<dbReference type="RefSeq" id="WP_075137320.1">
    <property type="nucleotide sequence ID" value="NZ_MSIF01000026.1"/>
</dbReference>
<dbReference type="CDD" id="cd04730">
    <property type="entry name" value="NPD_like"/>
    <property type="match status" value="1"/>
</dbReference>
<evidence type="ECO:0000256" key="1">
    <source>
        <dbReference type="ARBA" id="ARBA00022630"/>
    </source>
</evidence>